<feature type="region of interest" description="Disordered" evidence="10">
    <location>
        <begin position="288"/>
        <end position="314"/>
    </location>
</feature>
<keyword evidence="4" id="KW-0808">Transferase</keyword>
<evidence type="ECO:0000256" key="3">
    <source>
        <dbReference type="ARBA" id="ARBA00012251"/>
    </source>
</evidence>
<protein>
    <recommendedName>
        <fullName evidence="3">RBR-type E3 ubiquitin transferase</fullName>
        <ecNumber evidence="3">2.3.2.31</ecNumber>
    </recommendedName>
</protein>
<dbReference type="RefSeq" id="XP_040384905.1">
    <property type="nucleotide sequence ID" value="XM_040528971.1"/>
</dbReference>
<dbReference type="Gene3D" id="3.30.40.10">
    <property type="entry name" value="Zinc/RING finger domain, C3HC4 (zinc finger)"/>
    <property type="match status" value="1"/>
</dbReference>
<keyword evidence="13" id="KW-1185">Reference proteome</keyword>
<dbReference type="AlphaFoldDB" id="J3N7M8"/>
<evidence type="ECO:0000256" key="7">
    <source>
        <dbReference type="ARBA" id="ARBA00022771"/>
    </source>
</evidence>
<evidence type="ECO:0000256" key="5">
    <source>
        <dbReference type="ARBA" id="ARBA00022723"/>
    </source>
</evidence>
<dbReference type="Gene3D" id="1.20.120.1750">
    <property type="match status" value="1"/>
</dbReference>
<dbReference type="InterPro" id="IPR002867">
    <property type="entry name" value="IBR_dom"/>
</dbReference>
<organism evidence="12">
    <name type="scientific">Oryza brachyantha</name>
    <name type="common">malo sina</name>
    <dbReference type="NCBI Taxonomy" id="4533"/>
    <lineage>
        <taxon>Eukaryota</taxon>
        <taxon>Viridiplantae</taxon>
        <taxon>Streptophyta</taxon>
        <taxon>Embryophyta</taxon>
        <taxon>Tracheophyta</taxon>
        <taxon>Spermatophyta</taxon>
        <taxon>Magnoliopsida</taxon>
        <taxon>Liliopsida</taxon>
        <taxon>Poales</taxon>
        <taxon>Poaceae</taxon>
        <taxon>BOP clade</taxon>
        <taxon>Oryzoideae</taxon>
        <taxon>Oryzeae</taxon>
        <taxon>Oryzinae</taxon>
        <taxon>Oryza</taxon>
    </lineage>
</organism>
<dbReference type="Proteomes" id="UP000006038">
    <property type="component" value="Chromosome 11"/>
</dbReference>
<comment type="cofactor">
    <cofactor evidence="2">
        <name>Zn(2+)</name>
        <dbReference type="ChEBI" id="CHEBI:29105"/>
    </cofactor>
</comment>
<dbReference type="HOGENOM" id="CLU_077002_0_0_1"/>
<evidence type="ECO:0000256" key="2">
    <source>
        <dbReference type="ARBA" id="ARBA00001947"/>
    </source>
</evidence>
<feature type="domain" description="RING-type" evidence="11">
    <location>
        <begin position="70"/>
        <end position="314"/>
    </location>
</feature>
<sequence>MTAHTNNFEPSSHLLVLFRIFKRRCVTRKLFTVTTIKQVLGREIRSPEHISNMESKEEKALVEIDGSDGESFLCGICMEYKPMHSRSYCQGCPHYFCFNCILDHISYRVLGGGIPVRCPEPGCTIGELTYGFWYKHVMEDVHNAWTSAVLRDVSILRCGSCGQFSEGMTKEGMEDVEDDRLDALQRLAIARGWRPCPDCSIFIEWTGGCSIITCWCGCEFCFSCAEMFPPRGNIILKENEQMGKDDKLIQESTRNNEEDLNYYLTTLEAMRRQQFSFKAKFDALHNVGRTKESTPAGDNAATSSQGPDARSKGA</sequence>
<reference evidence="12" key="2">
    <citation type="submission" date="2013-04" db="UniProtKB">
        <authorList>
            <consortium name="EnsemblPlants"/>
        </authorList>
    </citation>
    <scope>IDENTIFICATION</scope>
</reference>
<gene>
    <name evidence="12" type="primary">LOC102722154</name>
</gene>
<evidence type="ECO:0000256" key="10">
    <source>
        <dbReference type="SAM" id="MobiDB-lite"/>
    </source>
</evidence>
<dbReference type="PROSITE" id="PS51873">
    <property type="entry name" value="TRIAD"/>
    <property type="match status" value="1"/>
</dbReference>
<dbReference type="SUPFAM" id="SSF57850">
    <property type="entry name" value="RING/U-box"/>
    <property type="match status" value="2"/>
</dbReference>
<evidence type="ECO:0000256" key="6">
    <source>
        <dbReference type="ARBA" id="ARBA00022737"/>
    </source>
</evidence>
<dbReference type="Gramene" id="OB11G18140.1">
    <property type="protein sequence ID" value="OB11G18140.1"/>
    <property type="gene ID" value="OB11G18140"/>
</dbReference>
<dbReference type="EC" id="2.3.2.31" evidence="3"/>
<name>J3N7M8_ORYBR</name>
<dbReference type="OrthoDB" id="9977870at2759"/>
<comment type="catalytic activity">
    <reaction evidence="1">
        <text>[E2 ubiquitin-conjugating enzyme]-S-ubiquitinyl-L-cysteine + [acceptor protein]-L-lysine = [E2 ubiquitin-conjugating enzyme]-L-cysteine + [acceptor protein]-N(6)-ubiquitinyl-L-lysine.</text>
        <dbReference type="EC" id="2.3.2.31"/>
    </reaction>
</comment>
<dbReference type="InterPro" id="IPR017907">
    <property type="entry name" value="Znf_RING_CS"/>
</dbReference>
<dbReference type="InterPro" id="IPR044066">
    <property type="entry name" value="TRIAD_supradom"/>
</dbReference>
<dbReference type="eggNOG" id="KOG1812">
    <property type="taxonomic scope" value="Eukaryota"/>
</dbReference>
<evidence type="ECO:0000259" key="11">
    <source>
        <dbReference type="PROSITE" id="PS51873"/>
    </source>
</evidence>
<evidence type="ECO:0000313" key="12">
    <source>
        <dbReference type="EnsemblPlants" id="OB11G18140.1"/>
    </source>
</evidence>
<evidence type="ECO:0000256" key="4">
    <source>
        <dbReference type="ARBA" id="ARBA00022679"/>
    </source>
</evidence>
<keyword evidence="5" id="KW-0479">Metal-binding</keyword>
<dbReference type="GO" id="GO:0016567">
    <property type="term" value="P:protein ubiquitination"/>
    <property type="evidence" value="ECO:0007669"/>
    <property type="project" value="InterPro"/>
</dbReference>
<keyword evidence="6" id="KW-0677">Repeat</keyword>
<keyword evidence="7" id="KW-0863">Zinc-finger</keyword>
<keyword evidence="9" id="KW-0862">Zinc</keyword>
<dbReference type="InterPro" id="IPR031127">
    <property type="entry name" value="E3_UB_ligase_RBR"/>
</dbReference>
<proteinExistence type="predicted"/>
<dbReference type="CDD" id="cd22584">
    <property type="entry name" value="Rcat_RBR_unk"/>
    <property type="match status" value="1"/>
</dbReference>
<evidence type="ECO:0000256" key="9">
    <source>
        <dbReference type="ARBA" id="ARBA00022833"/>
    </source>
</evidence>
<evidence type="ECO:0000256" key="1">
    <source>
        <dbReference type="ARBA" id="ARBA00001798"/>
    </source>
</evidence>
<dbReference type="InterPro" id="IPR013083">
    <property type="entry name" value="Znf_RING/FYVE/PHD"/>
</dbReference>
<dbReference type="GO" id="GO:0061630">
    <property type="term" value="F:ubiquitin protein ligase activity"/>
    <property type="evidence" value="ECO:0007669"/>
    <property type="project" value="UniProtKB-EC"/>
</dbReference>
<dbReference type="RefSeq" id="XP_006662886.1">
    <property type="nucleotide sequence ID" value="XM_006662823.3"/>
</dbReference>
<dbReference type="STRING" id="4533.J3N7M8"/>
<dbReference type="GeneID" id="102722154"/>
<evidence type="ECO:0000313" key="13">
    <source>
        <dbReference type="Proteomes" id="UP000006038"/>
    </source>
</evidence>
<dbReference type="EnsemblPlants" id="OB11G18140.1">
    <property type="protein sequence ID" value="OB11G18140.1"/>
    <property type="gene ID" value="OB11G18140"/>
</dbReference>
<dbReference type="GO" id="GO:0008270">
    <property type="term" value="F:zinc ion binding"/>
    <property type="evidence" value="ECO:0007669"/>
    <property type="project" value="UniProtKB-KW"/>
</dbReference>
<accession>J3N7M8</accession>
<dbReference type="KEGG" id="obr:102722154"/>
<dbReference type="PANTHER" id="PTHR11685">
    <property type="entry name" value="RBR FAMILY RING FINGER AND IBR DOMAIN-CONTAINING"/>
    <property type="match status" value="1"/>
</dbReference>
<keyword evidence="8" id="KW-0833">Ubl conjugation pathway</keyword>
<dbReference type="PROSITE" id="PS00518">
    <property type="entry name" value="ZF_RING_1"/>
    <property type="match status" value="1"/>
</dbReference>
<evidence type="ECO:0000256" key="8">
    <source>
        <dbReference type="ARBA" id="ARBA00022786"/>
    </source>
</evidence>
<dbReference type="Pfam" id="PF01485">
    <property type="entry name" value="IBR"/>
    <property type="match status" value="1"/>
</dbReference>
<reference evidence="12" key="1">
    <citation type="journal article" date="2013" name="Nat. Commun.">
        <title>Whole-genome sequencing of Oryza brachyantha reveals mechanisms underlying Oryza genome evolution.</title>
        <authorList>
            <person name="Chen J."/>
            <person name="Huang Q."/>
            <person name="Gao D."/>
            <person name="Wang J."/>
            <person name="Lang Y."/>
            <person name="Liu T."/>
            <person name="Li B."/>
            <person name="Bai Z."/>
            <person name="Luis Goicoechea J."/>
            <person name="Liang C."/>
            <person name="Chen C."/>
            <person name="Zhang W."/>
            <person name="Sun S."/>
            <person name="Liao Y."/>
            <person name="Zhang X."/>
            <person name="Yang L."/>
            <person name="Song C."/>
            <person name="Wang M."/>
            <person name="Shi J."/>
            <person name="Liu G."/>
            <person name="Liu J."/>
            <person name="Zhou H."/>
            <person name="Zhou W."/>
            <person name="Yu Q."/>
            <person name="An N."/>
            <person name="Chen Y."/>
            <person name="Cai Q."/>
            <person name="Wang B."/>
            <person name="Liu B."/>
            <person name="Min J."/>
            <person name="Huang Y."/>
            <person name="Wu H."/>
            <person name="Li Z."/>
            <person name="Zhang Y."/>
            <person name="Yin Y."/>
            <person name="Song W."/>
            <person name="Jiang J."/>
            <person name="Jackson S.A."/>
            <person name="Wing R.A."/>
            <person name="Wang J."/>
            <person name="Chen M."/>
        </authorList>
    </citation>
    <scope>NUCLEOTIDE SEQUENCE [LARGE SCALE GENOMIC DNA]</scope>
    <source>
        <strain evidence="12">cv. IRGC 101232</strain>
    </source>
</reference>